<evidence type="ECO:0000256" key="1">
    <source>
        <dbReference type="ARBA" id="ARBA00022443"/>
    </source>
</evidence>
<dbReference type="Proteomes" id="UP001316803">
    <property type="component" value="Unassembled WGS sequence"/>
</dbReference>
<dbReference type="InterPro" id="IPR001452">
    <property type="entry name" value="SH3_domain"/>
</dbReference>
<dbReference type="Pfam" id="PF00018">
    <property type="entry name" value="SH3_1"/>
    <property type="match status" value="1"/>
</dbReference>
<feature type="compositionally biased region" description="Polar residues" evidence="3">
    <location>
        <begin position="355"/>
        <end position="376"/>
    </location>
</feature>
<feature type="region of interest" description="Disordered" evidence="3">
    <location>
        <begin position="103"/>
        <end position="143"/>
    </location>
</feature>
<dbReference type="CDD" id="cd09535">
    <property type="entry name" value="SAM_BOI-like_fungal"/>
    <property type="match status" value="1"/>
</dbReference>
<feature type="compositionally biased region" description="Polar residues" evidence="3">
    <location>
        <begin position="953"/>
        <end position="964"/>
    </location>
</feature>
<feature type="region of interest" description="Disordered" evidence="3">
    <location>
        <begin position="341"/>
        <end position="400"/>
    </location>
</feature>
<dbReference type="InterPro" id="IPR001849">
    <property type="entry name" value="PH_domain"/>
</dbReference>
<dbReference type="Gene3D" id="1.10.150.50">
    <property type="entry name" value="Transcription Factor, Ets-1"/>
    <property type="match status" value="1"/>
</dbReference>
<dbReference type="SMART" id="SM00233">
    <property type="entry name" value="PH"/>
    <property type="match status" value="1"/>
</dbReference>
<feature type="compositionally biased region" description="Basic residues" evidence="3">
    <location>
        <begin position="483"/>
        <end position="495"/>
    </location>
</feature>
<dbReference type="PANTHER" id="PTHR12092:SF16">
    <property type="entry name" value="PH DOMAIN-CONTAINING PROTEIN"/>
    <property type="match status" value="1"/>
</dbReference>
<dbReference type="SUPFAM" id="SSF50729">
    <property type="entry name" value="PH domain-like"/>
    <property type="match status" value="1"/>
</dbReference>
<accession>A0AAN8I8T2</accession>
<feature type="domain" description="PH" evidence="5">
    <location>
        <begin position="688"/>
        <end position="829"/>
    </location>
</feature>
<dbReference type="SUPFAM" id="SSF50044">
    <property type="entry name" value="SH3-domain"/>
    <property type="match status" value="1"/>
</dbReference>
<feature type="compositionally biased region" description="Polar residues" evidence="3">
    <location>
        <begin position="425"/>
        <end position="445"/>
    </location>
</feature>
<dbReference type="Gene3D" id="2.30.30.40">
    <property type="entry name" value="SH3 Domains"/>
    <property type="match status" value="1"/>
</dbReference>
<evidence type="ECO:0000256" key="3">
    <source>
        <dbReference type="SAM" id="MobiDB-lite"/>
    </source>
</evidence>
<feature type="compositionally biased region" description="Basic and acidic residues" evidence="3">
    <location>
        <begin position="855"/>
        <end position="874"/>
    </location>
</feature>
<dbReference type="SUPFAM" id="SSF47769">
    <property type="entry name" value="SAM/Pointed domain"/>
    <property type="match status" value="1"/>
</dbReference>
<evidence type="ECO:0000259" key="4">
    <source>
        <dbReference type="PROSITE" id="PS50002"/>
    </source>
</evidence>
<dbReference type="GO" id="GO:0030036">
    <property type="term" value="P:actin cytoskeleton organization"/>
    <property type="evidence" value="ECO:0007669"/>
    <property type="project" value="TreeGrafter"/>
</dbReference>
<reference evidence="6 7" key="1">
    <citation type="submission" date="2022-12" db="EMBL/GenBank/DDBJ databases">
        <title>Genomic features and morphological characterization of a novel Knufia sp. strain isolated from spacecraft assembly facility.</title>
        <authorList>
            <person name="Teixeira M."/>
            <person name="Chander A.M."/>
            <person name="Stajich J.E."/>
            <person name="Venkateswaran K."/>
        </authorList>
    </citation>
    <scope>NUCLEOTIDE SEQUENCE [LARGE SCALE GENOMIC DNA]</scope>
    <source>
        <strain evidence="6 7">FJI-L2-BK-P2</strain>
    </source>
</reference>
<dbReference type="Gene3D" id="2.30.29.30">
    <property type="entry name" value="Pleckstrin-homology domain (PH domain)/Phosphotyrosine-binding domain (PTB)"/>
    <property type="match status" value="1"/>
</dbReference>
<dbReference type="InterPro" id="IPR036028">
    <property type="entry name" value="SH3-like_dom_sf"/>
</dbReference>
<dbReference type="GO" id="GO:0005886">
    <property type="term" value="C:plasma membrane"/>
    <property type="evidence" value="ECO:0007669"/>
    <property type="project" value="TreeGrafter"/>
</dbReference>
<feature type="compositionally biased region" description="Polar residues" evidence="3">
    <location>
        <begin position="181"/>
        <end position="190"/>
    </location>
</feature>
<dbReference type="InterPro" id="IPR001660">
    <property type="entry name" value="SAM"/>
</dbReference>
<feature type="compositionally biased region" description="Basic and acidic residues" evidence="3">
    <location>
        <begin position="460"/>
        <end position="470"/>
    </location>
</feature>
<feature type="region of interest" description="Disordered" evidence="3">
    <location>
        <begin position="563"/>
        <end position="670"/>
    </location>
</feature>
<dbReference type="PROSITE" id="PS50003">
    <property type="entry name" value="PH_DOMAIN"/>
    <property type="match status" value="1"/>
</dbReference>
<evidence type="ECO:0000313" key="7">
    <source>
        <dbReference type="Proteomes" id="UP001316803"/>
    </source>
</evidence>
<dbReference type="PROSITE" id="PS50002">
    <property type="entry name" value="SH3"/>
    <property type="match status" value="1"/>
</dbReference>
<feature type="region of interest" description="Disordered" evidence="3">
    <location>
        <begin position="416"/>
        <end position="513"/>
    </location>
</feature>
<feature type="region of interest" description="Disordered" evidence="3">
    <location>
        <begin position="298"/>
        <end position="322"/>
    </location>
</feature>
<dbReference type="InterPro" id="IPR037370">
    <property type="entry name" value="Pleckstrin"/>
</dbReference>
<name>A0AAN8I8T2_9EURO</name>
<dbReference type="SMART" id="SM00326">
    <property type="entry name" value="SH3"/>
    <property type="match status" value="1"/>
</dbReference>
<dbReference type="Pfam" id="PF00169">
    <property type="entry name" value="PH"/>
    <property type="match status" value="1"/>
</dbReference>
<organism evidence="6 7">
    <name type="scientific">Knufia fluminis</name>
    <dbReference type="NCBI Taxonomy" id="191047"/>
    <lineage>
        <taxon>Eukaryota</taxon>
        <taxon>Fungi</taxon>
        <taxon>Dikarya</taxon>
        <taxon>Ascomycota</taxon>
        <taxon>Pezizomycotina</taxon>
        <taxon>Eurotiomycetes</taxon>
        <taxon>Chaetothyriomycetidae</taxon>
        <taxon>Chaetothyriales</taxon>
        <taxon>Trichomeriaceae</taxon>
        <taxon>Knufia</taxon>
    </lineage>
</organism>
<evidence type="ECO:0000256" key="2">
    <source>
        <dbReference type="PROSITE-ProRule" id="PRU00192"/>
    </source>
</evidence>
<dbReference type="EMBL" id="JAKLMC020000002">
    <property type="protein sequence ID" value="KAK5957889.1"/>
    <property type="molecule type" value="Genomic_DNA"/>
</dbReference>
<feature type="compositionally biased region" description="Basic and acidic residues" evidence="3">
    <location>
        <begin position="191"/>
        <end position="210"/>
    </location>
</feature>
<comment type="caution">
    <text evidence="6">The sequence shown here is derived from an EMBL/GenBank/DDBJ whole genome shotgun (WGS) entry which is preliminary data.</text>
</comment>
<evidence type="ECO:0000259" key="5">
    <source>
        <dbReference type="PROSITE" id="PS50003"/>
    </source>
</evidence>
<feature type="region of interest" description="Disordered" evidence="3">
    <location>
        <begin position="896"/>
        <end position="964"/>
    </location>
</feature>
<sequence>MALQQNARAVQPGDVLVVVHDFDARSGDELTLRRSERVELIELDEGFGDGWYLGKHLTRGGTGLFPGVYTAKAPPATRSPFHTPSNSITTTAHDAATTSNHVPRLSINSASPPATQFTPATSHSETSNNPDSENTRSSLPAPHHTTYVQRSIGEALGEHDQGQDSPVMNETLNVIDEHITDLSTPRQSLAHQRDREESESDYSSHIDRRSFVAGPETDEEDNTGLDEATVRSWDHYQTAHHLRDIGLDPKHCDIFREQEISGDVLLDMDQNFIYMKEFDFGVMGRRLKTWHKIKDFQRDVKSQGAGSRRTSERGRNNSLDDSDRAAAQGLQLSAPPLYLAPSITEEPSDMPHPLQPTQNSKRTSWSGLTSPNSSRVVSGPEPVHRADTAMARRSRRHSSIDFGLQPDLELSSLAAANHKKHPSTDRSWSMAGSTQATTPTSSIRPTTKIDDKFTIPSSPTHEHSPLDFDRGYFSGNDMDTRKVRNRLSKSPRVGHSRQTSLVDQPSKRTSMMKRHNRLSSVDSVLGDISMSPTAAAPKKGRVRSTSGRVTSYLPSAIGMTPAVTNLEKGSDPTIASPGPEKMRMQDRAKKLMGFRSTSEAVTPAEKSDTLRTTPSMDTTKSSELLASPATGDTTPSATPSLDMDTPESMDATTALTKNTSRPRPRTKQRTSAYTHGLLKIPPSEARKNCDHHGWMKKKSSGIMTTWKPRLFILRGRRLSYYYSEDDTEERGIIDISGHKVLVANNDPMVTIHASVTGANKAGSTPKPESEASSPIKPTAPTNIFYFKLVPPKSGMSRAVQFTKPAIHYFQVDSIMEGRKWMGEIMKATIEHDLSNLETTNKQKTISLAKARARRERPPALDDTKKVEEEEAKQEKIKALRESGLGIEFSDSAINLGDEKTSAPAPSVSKSLSTEGLAPKASTPLPELPEESEKNLPQVPEEEKENAMLPPSPGSTRTSKGSTKA</sequence>
<feature type="domain" description="SH3" evidence="4">
    <location>
        <begin position="11"/>
        <end position="75"/>
    </location>
</feature>
<feature type="compositionally biased region" description="Polar residues" evidence="3">
    <location>
        <begin position="650"/>
        <end position="659"/>
    </location>
</feature>
<feature type="compositionally biased region" description="Polar residues" evidence="3">
    <location>
        <begin position="103"/>
        <end position="138"/>
    </location>
</feature>
<feature type="compositionally biased region" description="Polar residues" evidence="3">
    <location>
        <begin position="496"/>
        <end position="509"/>
    </location>
</feature>
<feature type="region of interest" description="Disordered" evidence="3">
    <location>
        <begin position="179"/>
        <end position="224"/>
    </location>
</feature>
<evidence type="ECO:0000313" key="6">
    <source>
        <dbReference type="EMBL" id="KAK5957889.1"/>
    </source>
</evidence>
<gene>
    <name evidence="6" type="primary">BOI2</name>
    <name evidence="6" type="ORF">OHC33_001078</name>
</gene>
<dbReference type="InterPro" id="IPR011993">
    <property type="entry name" value="PH-like_dom_sf"/>
</dbReference>
<proteinExistence type="predicted"/>
<feature type="region of interest" description="Disordered" evidence="3">
    <location>
        <begin position="849"/>
        <end position="874"/>
    </location>
</feature>
<dbReference type="PANTHER" id="PTHR12092">
    <property type="entry name" value="PLECKSTRIN"/>
    <property type="match status" value="1"/>
</dbReference>
<keyword evidence="1 2" id="KW-0728">SH3 domain</keyword>
<dbReference type="AlphaFoldDB" id="A0AAN8I8T2"/>
<dbReference type="Pfam" id="PF07647">
    <property type="entry name" value="SAM_2"/>
    <property type="match status" value="1"/>
</dbReference>
<feature type="compositionally biased region" description="Basic and acidic residues" evidence="3">
    <location>
        <begin position="580"/>
        <end position="589"/>
    </location>
</feature>
<dbReference type="InterPro" id="IPR013761">
    <property type="entry name" value="SAM/pointed_sf"/>
</dbReference>
<feature type="compositionally biased region" description="Polar residues" evidence="3">
    <location>
        <begin position="610"/>
        <end position="639"/>
    </location>
</feature>
<dbReference type="FunFam" id="1.10.150.50:FF:000082">
    <property type="entry name" value="Polarized growth protein boi2"/>
    <property type="match status" value="1"/>
</dbReference>
<protein>
    <submittedName>
        <fullName evidence="6">Polar growth protein</fullName>
    </submittedName>
</protein>
<keyword evidence="7" id="KW-1185">Reference proteome</keyword>